<name>E9HK84_DAPPU</name>
<evidence type="ECO:0000256" key="4">
    <source>
        <dbReference type="ARBA" id="ARBA00022741"/>
    </source>
</evidence>
<keyword evidence="3" id="KW-0963">Cytoplasm</keyword>
<dbReference type="AlphaFoldDB" id="E9HK84"/>
<dbReference type="InterPro" id="IPR018181">
    <property type="entry name" value="Heat_shock_70_CS"/>
</dbReference>
<evidence type="ECO:0000313" key="8">
    <source>
        <dbReference type="EMBL" id="EFX67876.1"/>
    </source>
</evidence>
<dbReference type="eggNOG" id="KOG0103">
    <property type="taxonomic scope" value="Eukaryota"/>
</dbReference>
<dbReference type="FunFam" id="3.90.640.10:FF:000004">
    <property type="entry name" value="Heat shock 70 kDa protein 4"/>
    <property type="match status" value="1"/>
</dbReference>
<evidence type="ECO:0000256" key="5">
    <source>
        <dbReference type="ARBA" id="ARBA00022840"/>
    </source>
</evidence>
<evidence type="ECO:0000256" key="2">
    <source>
        <dbReference type="ARBA" id="ARBA00007381"/>
    </source>
</evidence>
<dbReference type="GO" id="GO:0005634">
    <property type="term" value="C:nucleus"/>
    <property type="evidence" value="ECO:0000318"/>
    <property type="project" value="GO_Central"/>
</dbReference>
<feature type="compositionally biased region" description="Low complexity" evidence="7">
    <location>
        <begin position="510"/>
        <end position="534"/>
    </location>
</feature>
<feature type="region of interest" description="Disordered" evidence="7">
    <location>
        <begin position="768"/>
        <end position="816"/>
    </location>
</feature>
<dbReference type="FunFam" id="3.30.420.40:FF:000171">
    <property type="entry name" value="Heat shock 70 kDa protein 4"/>
    <property type="match status" value="2"/>
</dbReference>
<keyword evidence="5" id="KW-0067">ATP-binding</keyword>
<evidence type="ECO:0000256" key="1">
    <source>
        <dbReference type="ARBA" id="ARBA00004496"/>
    </source>
</evidence>
<feature type="compositionally biased region" description="Polar residues" evidence="7">
    <location>
        <begin position="768"/>
        <end position="777"/>
    </location>
</feature>
<dbReference type="InterPro" id="IPR013126">
    <property type="entry name" value="Hsp_70_fam"/>
</dbReference>
<protein>
    <submittedName>
        <fullName evidence="8">Uncharacterized protein</fullName>
    </submittedName>
</protein>
<dbReference type="Proteomes" id="UP000000305">
    <property type="component" value="Unassembled WGS sequence"/>
</dbReference>
<dbReference type="GO" id="GO:0006457">
    <property type="term" value="P:protein folding"/>
    <property type="evidence" value="ECO:0000318"/>
    <property type="project" value="GO_Central"/>
</dbReference>
<dbReference type="FunFam" id="3.30.30.30:FF:000002">
    <property type="entry name" value="Heat shock 70 kDa protein 4"/>
    <property type="match status" value="1"/>
</dbReference>
<dbReference type="InterPro" id="IPR029048">
    <property type="entry name" value="HSP70_C_sf"/>
</dbReference>
<dbReference type="GO" id="GO:0140662">
    <property type="term" value="F:ATP-dependent protein folding chaperone"/>
    <property type="evidence" value="ECO:0007669"/>
    <property type="project" value="InterPro"/>
</dbReference>
<dbReference type="GO" id="GO:0000774">
    <property type="term" value="F:adenyl-nucleotide exchange factor activity"/>
    <property type="evidence" value="ECO:0000318"/>
    <property type="project" value="GO_Central"/>
</dbReference>
<feature type="compositionally biased region" description="Pro residues" evidence="7">
    <location>
        <begin position="783"/>
        <end position="792"/>
    </location>
</feature>
<comment type="subcellular location">
    <subcellularLocation>
        <location evidence="1">Cytoplasm</location>
    </subcellularLocation>
</comment>
<feature type="region of interest" description="Disordered" evidence="7">
    <location>
        <begin position="503"/>
        <end position="564"/>
    </location>
</feature>
<dbReference type="EMBL" id="GL732667">
    <property type="protein sequence ID" value="EFX67876.1"/>
    <property type="molecule type" value="Genomic_DNA"/>
</dbReference>
<dbReference type="SUPFAM" id="SSF100934">
    <property type="entry name" value="Heat shock protein 70kD (HSP70), C-terminal subdomain"/>
    <property type="match status" value="2"/>
</dbReference>
<dbReference type="GO" id="GO:0005829">
    <property type="term" value="C:cytosol"/>
    <property type="evidence" value="ECO:0000318"/>
    <property type="project" value="GO_Central"/>
</dbReference>
<evidence type="ECO:0000256" key="6">
    <source>
        <dbReference type="ARBA" id="ARBA00023016"/>
    </source>
</evidence>
<comment type="similarity">
    <text evidence="2">Belongs to the heat shock protein 70 family.</text>
</comment>
<dbReference type="Gene3D" id="3.30.30.30">
    <property type="match status" value="1"/>
</dbReference>
<dbReference type="Gene3D" id="2.60.34.10">
    <property type="entry name" value="Substrate Binding Domain Of DNAk, Chain A, domain 1"/>
    <property type="match status" value="1"/>
</dbReference>
<dbReference type="PRINTS" id="PR00301">
    <property type="entry name" value="HEATSHOCK70"/>
</dbReference>
<dbReference type="InterPro" id="IPR043129">
    <property type="entry name" value="ATPase_NBD"/>
</dbReference>
<dbReference type="InterPro" id="IPR029047">
    <property type="entry name" value="HSP70_peptide-bd_sf"/>
</dbReference>
<dbReference type="PhylomeDB" id="E9HK84"/>
<dbReference type="Pfam" id="PF00012">
    <property type="entry name" value="HSP70"/>
    <property type="match status" value="2"/>
</dbReference>
<keyword evidence="9" id="KW-1185">Reference proteome</keyword>
<dbReference type="Gene3D" id="3.30.420.40">
    <property type="match status" value="2"/>
</dbReference>
<dbReference type="KEGG" id="dpx:DAPPUDRAFT_229110"/>
<dbReference type="GO" id="GO:0005524">
    <property type="term" value="F:ATP binding"/>
    <property type="evidence" value="ECO:0007669"/>
    <property type="project" value="UniProtKB-KW"/>
</dbReference>
<dbReference type="FunCoup" id="E9HK84">
    <property type="interactions" value="2738"/>
</dbReference>
<proteinExistence type="inferred from homology"/>
<dbReference type="SUPFAM" id="SSF53067">
    <property type="entry name" value="Actin-like ATPase domain"/>
    <property type="match status" value="2"/>
</dbReference>
<dbReference type="PROSITE" id="PS01036">
    <property type="entry name" value="HSP70_3"/>
    <property type="match status" value="1"/>
</dbReference>
<dbReference type="OMA" id="WEQSPEI"/>
<dbReference type="PANTHER" id="PTHR45639:SF4">
    <property type="entry name" value="HSC70CB, ISOFORM G"/>
    <property type="match status" value="1"/>
</dbReference>
<keyword evidence="6" id="KW-0346">Stress response</keyword>
<dbReference type="HOGENOM" id="CLU_005965_5_1_1"/>
<keyword evidence="4" id="KW-0547">Nucleotide-binding</keyword>
<evidence type="ECO:0000256" key="7">
    <source>
        <dbReference type="SAM" id="MobiDB-lite"/>
    </source>
</evidence>
<evidence type="ECO:0000256" key="3">
    <source>
        <dbReference type="ARBA" id="ARBA00022490"/>
    </source>
</evidence>
<dbReference type="Gene3D" id="3.90.640.10">
    <property type="entry name" value="Actin, Chain A, domain 4"/>
    <property type="match status" value="1"/>
</dbReference>
<gene>
    <name evidence="8" type="ORF">DAPPUDRAFT_229110</name>
</gene>
<dbReference type="InParanoid" id="E9HK84"/>
<reference evidence="8 9" key="1">
    <citation type="journal article" date="2011" name="Science">
        <title>The ecoresponsive genome of Daphnia pulex.</title>
        <authorList>
            <person name="Colbourne J.K."/>
            <person name="Pfrender M.E."/>
            <person name="Gilbert D."/>
            <person name="Thomas W.K."/>
            <person name="Tucker A."/>
            <person name="Oakley T.H."/>
            <person name="Tokishita S."/>
            <person name="Aerts A."/>
            <person name="Arnold G.J."/>
            <person name="Basu M.K."/>
            <person name="Bauer D.J."/>
            <person name="Caceres C.E."/>
            <person name="Carmel L."/>
            <person name="Casola C."/>
            <person name="Choi J.H."/>
            <person name="Detter J.C."/>
            <person name="Dong Q."/>
            <person name="Dusheyko S."/>
            <person name="Eads B.D."/>
            <person name="Frohlich T."/>
            <person name="Geiler-Samerotte K.A."/>
            <person name="Gerlach D."/>
            <person name="Hatcher P."/>
            <person name="Jogdeo S."/>
            <person name="Krijgsveld J."/>
            <person name="Kriventseva E.V."/>
            <person name="Kultz D."/>
            <person name="Laforsch C."/>
            <person name="Lindquist E."/>
            <person name="Lopez J."/>
            <person name="Manak J.R."/>
            <person name="Muller J."/>
            <person name="Pangilinan J."/>
            <person name="Patwardhan R.P."/>
            <person name="Pitluck S."/>
            <person name="Pritham E.J."/>
            <person name="Rechtsteiner A."/>
            <person name="Rho M."/>
            <person name="Rogozin I.B."/>
            <person name="Sakarya O."/>
            <person name="Salamov A."/>
            <person name="Schaack S."/>
            <person name="Shapiro H."/>
            <person name="Shiga Y."/>
            <person name="Skalitzky C."/>
            <person name="Smith Z."/>
            <person name="Souvorov A."/>
            <person name="Sung W."/>
            <person name="Tang Z."/>
            <person name="Tsuchiya D."/>
            <person name="Tu H."/>
            <person name="Vos H."/>
            <person name="Wang M."/>
            <person name="Wolf Y.I."/>
            <person name="Yamagata H."/>
            <person name="Yamada T."/>
            <person name="Ye Y."/>
            <person name="Shaw J.R."/>
            <person name="Andrews J."/>
            <person name="Crease T.J."/>
            <person name="Tang H."/>
            <person name="Lucas S.M."/>
            <person name="Robertson H.M."/>
            <person name="Bork P."/>
            <person name="Koonin E.V."/>
            <person name="Zdobnov E.M."/>
            <person name="Grigoriev I.V."/>
            <person name="Lynch M."/>
            <person name="Boore J.L."/>
        </authorList>
    </citation>
    <scope>NUCLEOTIDE SEQUENCE [LARGE SCALE GENOMIC DNA]</scope>
</reference>
<sequence>MATTPVIGIDFGNESCFIGVARAGGIEVIINDYSQRDTPSFVALTSKNRMMGTSAKNQIITNISNTVFAFKRLLGLRFDDPLVAEEQKHLPQTLISTPDGEVGYNVWYLGEEVTLGVRQIVAMLLTKVKDIAESALECKVFECVLAVPYFFTDAQRRALLDAAAIADLQVLRLLNEPTAAAVAYGLYRTSTDLPNADQPPRHVAFVDFGSSALQVAISAFHKGKVKMLACTFDPALGGRSIDITIAHQLAQGFNKPGSDVTKNKRSWIRLLAEVDKLKRQMSANISALPINVECLIDERDFSAKMKRSDMEELCAPLFERVEKTLRRCLAESGLKQEDISEIELIGGSTRIPAVKSLIEQVFGKPPSTTLNQDECVARGAAIMAAMLSPSFKVREFLLTDLQPYAINLNWSGEDVEHGEMEVFPKFHSVPFSKILTFFRKSPFVLTARYVDPDVSHIQKSDTISQFHIQGVKPGAQGEAQKVKVKVRLNLHGILQVVSATMMEKQGTSQTNSEVTAEAANTETESMETETSPENQEPAADVTKMDTNEGETQEGEKAAAAQPAQTKQIVKAIDLQFESKTSSFTQQKIQELTEREAGFRSVDNQERDRIDSKNALEEFVLNIRGRVNDSDDLECYIEPNVRDELVKMADTTESWLYDEGEDCKKNEYVEKLQQLQNLAAPAQARKRDHESTPRAAEMFAASLNRFKKAYTAYHSGDAAYDHWTPEEAKKLELAIAEKTSWLDANISRVKATLKTKDLPIKAAAFHSEQQAFESSMNPVLNKPKPQPPAPPAEAPQSGKPEDAANAAPPTGEKMETE</sequence>
<organism evidence="8 9">
    <name type="scientific">Daphnia pulex</name>
    <name type="common">Water flea</name>
    <dbReference type="NCBI Taxonomy" id="6669"/>
    <lineage>
        <taxon>Eukaryota</taxon>
        <taxon>Metazoa</taxon>
        <taxon>Ecdysozoa</taxon>
        <taxon>Arthropoda</taxon>
        <taxon>Crustacea</taxon>
        <taxon>Branchiopoda</taxon>
        <taxon>Diplostraca</taxon>
        <taxon>Cladocera</taxon>
        <taxon>Anomopoda</taxon>
        <taxon>Daphniidae</taxon>
        <taxon>Daphnia</taxon>
    </lineage>
</organism>
<dbReference type="FunFam" id="2.60.34.10:FF:000011">
    <property type="entry name" value="Heat shock protein hsp88"/>
    <property type="match status" value="1"/>
</dbReference>
<dbReference type="FunFam" id="1.20.1270.10:FF:000002">
    <property type="entry name" value="Heat shock 70 kDa protein 4"/>
    <property type="match status" value="1"/>
</dbReference>
<evidence type="ECO:0000313" key="9">
    <source>
        <dbReference type="Proteomes" id="UP000000305"/>
    </source>
</evidence>
<dbReference type="Gene3D" id="1.20.1270.10">
    <property type="match status" value="1"/>
</dbReference>
<dbReference type="STRING" id="6669.E9HK84"/>
<dbReference type="OrthoDB" id="434160at2759"/>
<accession>E9HK84</accession>
<dbReference type="SUPFAM" id="SSF100920">
    <property type="entry name" value="Heat shock protein 70kD (HSP70), peptide-binding domain"/>
    <property type="match status" value="1"/>
</dbReference>
<dbReference type="PANTHER" id="PTHR45639">
    <property type="entry name" value="HSC70CB, ISOFORM G-RELATED"/>
    <property type="match status" value="1"/>
</dbReference>